<gene>
    <name evidence="21" type="ORF">B0J11DRAFT_87135</name>
</gene>
<comment type="caution">
    <text evidence="21">The sequence shown here is derived from an EMBL/GenBank/DDBJ whole genome shotgun (WGS) entry which is preliminary data.</text>
</comment>
<evidence type="ECO:0000313" key="22">
    <source>
        <dbReference type="Proteomes" id="UP000700596"/>
    </source>
</evidence>
<accession>A0A9P9DH95</accession>
<keyword evidence="7" id="KW-0863">Zinc-finger</keyword>
<proteinExistence type="inferred from homology"/>
<comment type="similarity">
    <text evidence="2 12">Belongs to the RNA polymerase beta chain family.</text>
</comment>
<comment type="function">
    <text evidence="13">DNA-dependent RNA polymerase catalyzes the transcription of DNA into RNA using the four ribonucleoside triphosphates as substrates.</text>
</comment>
<evidence type="ECO:0000256" key="13">
    <source>
        <dbReference type="RuleBase" id="RU363031"/>
    </source>
</evidence>
<keyword evidence="10" id="KW-0539">Nucleus</keyword>
<evidence type="ECO:0000256" key="9">
    <source>
        <dbReference type="ARBA" id="ARBA00023163"/>
    </source>
</evidence>
<feature type="domain" description="RNA polymerase beta subunit protrusion" evidence="18">
    <location>
        <begin position="51"/>
        <end position="448"/>
    </location>
</feature>
<dbReference type="FunFam" id="3.90.1100.10:FF:000016">
    <property type="entry name" value="DNA-directed RNA polymerase subunit beta"/>
    <property type="match status" value="1"/>
</dbReference>
<dbReference type="InterPro" id="IPR007641">
    <property type="entry name" value="RNA_pol_Rpb2_7"/>
</dbReference>
<evidence type="ECO:0000256" key="4">
    <source>
        <dbReference type="ARBA" id="ARBA00022679"/>
    </source>
</evidence>
<dbReference type="AlphaFoldDB" id="A0A9P9DH95"/>
<evidence type="ECO:0000256" key="2">
    <source>
        <dbReference type="ARBA" id="ARBA00006835"/>
    </source>
</evidence>
<comment type="subcellular location">
    <subcellularLocation>
        <location evidence="1">Nucleus</location>
        <location evidence="1">Nucleolus</location>
    </subcellularLocation>
</comment>
<evidence type="ECO:0000259" key="19">
    <source>
        <dbReference type="Pfam" id="PF04565"/>
    </source>
</evidence>
<dbReference type="InterPro" id="IPR015712">
    <property type="entry name" value="DNA-dir_RNA_pol_su2"/>
</dbReference>
<dbReference type="FunFam" id="3.90.1100.10:FF:000008">
    <property type="entry name" value="DNA-directed RNA polymerase subunit beta"/>
    <property type="match status" value="1"/>
</dbReference>
<keyword evidence="8" id="KW-0862">Zinc</keyword>
<dbReference type="FunFam" id="2.40.270.10:FF:000011">
    <property type="entry name" value="DNA-directed RNA polymerase subunit beta"/>
    <property type="match status" value="1"/>
</dbReference>
<evidence type="ECO:0000256" key="3">
    <source>
        <dbReference type="ARBA" id="ARBA00022478"/>
    </source>
</evidence>
<dbReference type="Pfam" id="PF04565">
    <property type="entry name" value="RNA_pol_Rpb2_3"/>
    <property type="match status" value="1"/>
</dbReference>
<feature type="domain" description="RNA polymerase Rpb2" evidence="19">
    <location>
        <begin position="501"/>
        <end position="566"/>
    </location>
</feature>
<dbReference type="InterPro" id="IPR037034">
    <property type="entry name" value="RNA_pol_Rpb2_2_sf"/>
</dbReference>
<feature type="domain" description="DNA-directed RNA polymerase I subunit RPA2" evidence="20">
    <location>
        <begin position="606"/>
        <end position="663"/>
    </location>
</feature>
<dbReference type="Pfam" id="PF04561">
    <property type="entry name" value="RNA_pol_Rpb2_2"/>
    <property type="match status" value="1"/>
</dbReference>
<feature type="domain" description="RNA polymerase Rpb2" evidence="16">
    <location>
        <begin position="1093"/>
        <end position="1157"/>
    </location>
</feature>
<dbReference type="Gene3D" id="3.90.1070.20">
    <property type="match status" value="1"/>
</dbReference>
<evidence type="ECO:0000259" key="17">
    <source>
        <dbReference type="Pfam" id="PF04561"/>
    </source>
</evidence>
<evidence type="ECO:0000256" key="8">
    <source>
        <dbReference type="ARBA" id="ARBA00022833"/>
    </source>
</evidence>
<dbReference type="GO" id="GO:0003677">
    <property type="term" value="F:DNA binding"/>
    <property type="evidence" value="ECO:0007669"/>
    <property type="project" value="InterPro"/>
</dbReference>
<dbReference type="CDD" id="cd00653">
    <property type="entry name" value="RNA_pol_B_RPB2"/>
    <property type="match status" value="1"/>
</dbReference>
<dbReference type="InterPro" id="IPR037033">
    <property type="entry name" value="DNA-dir_RNAP_su2_hyb_sf"/>
</dbReference>
<dbReference type="PANTHER" id="PTHR20856">
    <property type="entry name" value="DNA-DIRECTED RNA POLYMERASE I SUBUNIT 2"/>
    <property type="match status" value="1"/>
</dbReference>
<dbReference type="GO" id="GO:0000428">
    <property type="term" value="C:DNA-directed RNA polymerase complex"/>
    <property type="evidence" value="ECO:0007669"/>
    <property type="project" value="UniProtKB-KW"/>
</dbReference>
<dbReference type="GO" id="GO:0003899">
    <property type="term" value="F:DNA-directed RNA polymerase activity"/>
    <property type="evidence" value="ECO:0007669"/>
    <property type="project" value="UniProtKB-EC"/>
</dbReference>
<dbReference type="OrthoDB" id="10248617at2759"/>
<evidence type="ECO:0000256" key="6">
    <source>
        <dbReference type="ARBA" id="ARBA00022723"/>
    </source>
</evidence>
<keyword evidence="4 13" id="KW-0808">Transferase</keyword>
<dbReference type="Proteomes" id="UP000700596">
    <property type="component" value="Unassembled WGS sequence"/>
</dbReference>
<dbReference type="Pfam" id="PF04560">
    <property type="entry name" value="RNA_pol_Rpb2_7"/>
    <property type="match status" value="1"/>
</dbReference>
<protein>
    <recommendedName>
        <fullName evidence="13">DNA-directed RNA polymerase subunit beta</fullName>
        <ecNumber evidence="13">2.7.7.6</ecNumber>
    </recommendedName>
</protein>
<dbReference type="Pfam" id="PF00562">
    <property type="entry name" value="RNA_pol_Rpb2_6"/>
    <property type="match status" value="1"/>
</dbReference>
<dbReference type="GO" id="GO:0006362">
    <property type="term" value="P:transcription elongation by RNA polymerase I"/>
    <property type="evidence" value="ECO:0007669"/>
    <property type="project" value="UniProtKB-ARBA"/>
</dbReference>
<dbReference type="InterPro" id="IPR014724">
    <property type="entry name" value="RNA_pol_RPB2_OB-fold"/>
</dbReference>
<evidence type="ECO:0000259" key="15">
    <source>
        <dbReference type="Pfam" id="PF00562"/>
    </source>
</evidence>
<dbReference type="Gene3D" id="2.40.270.10">
    <property type="entry name" value="DNA-directed RNA polymerase, subunit 2, domain 6"/>
    <property type="match status" value="1"/>
</dbReference>
<organism evidence="21 22">
    <name type="scientific">Dendryphion nanum</name>
    <dbReference type="NCBI Taxonomy" id="256645"/>
    <lineage>
        <taxon>Eukaryota</taxon>
        <taxon>Fungi</taxon>
        <taxon>Dikarya</taxon>
        <taxon>Ascomycota</taxon>
        <taxon>Pezizomycotina</taxon>
        <taxon>Dothideomycetes</taxon>
        <taxon>Pleosporomycetidae</taxon>
        <taxon>Pleosporales</taxon>
        <taxon>Torulaceae</taxon>
        <taxon>Dendryphion</taxon>
    </lineage>
</organism>
<evidence type="ECO:0000256" key="1">
    <source>
        <dbReference type="ARBA" id="ARBA00004604"/>
    </source>
</evidence>
<name>A0A9P9DH95_9PLEO</name>
<dbReference type="InterPro" id="IPR009674">
    <property type="entry name" value="Rpa2_dom_4"/>
</dbReference>
<dbReference type="Gene3D" id="3.90.1110.10">
    <property type="entry name" value="RNA polymerase Rpb2, domain 2"/>
    <property type="match status" value="1"/>
</dbReference>
<dbReference type="GO" id="GO:0005730">
    <property type="term" value="C:nucleolus"/>
    <property type="evidence" value="ECO:0007669"/>
    <property type="project" value="UniProtKB-SubCell"/>
</dbReference>
<reference evidence="21" key="1">
    <citation type="journal article" date="2021" name="Nat. Commun.">
        <title>Genetic determinants of endophytism in the Arabidopsis root mycobiome.</title>
        <authorList>
            <person name="Mesny F."/>
            <person name="Miyauchi S."/>
            <person name="Thiergart T."/>
            <person name="Pickel B."/>
            <person name="Atanasova L."/>
            <person name="Karlsson M."/>
            <person name="Huettel B."/>
            <person name="Barry K.W."/>
            <person name="Haridas S."/>
            <person name="Chen C."/>
            <person name="Bauer D."/>
            <person name="Andreopoulos W."/>
            <person name="Pangilinan J."/>
            <person name="LaButti K."/>
            <person name="Riley R."/>
            <person name="Lipzen A."/>
            <person name="Clum A."/>
            <person name="Drula E."/>
            <person name="Henrissat B."/>
            <person name="Kohler A."/>
            <person name="Grigoriev I.V."/>
            <person name="Martin F.M."/>
            <person name="Hacquard S."/>
        </authorList>
    </citation>
    <scope>NUCLEOTIDE SEQUENCE</scope>
    <source>
        <strain evidence="21">MPI-CAGE-CH-0243</strain>
    </source>
</reference>
<dbReference type="InterPro" id="IPR007645">
    <property type="entry name" value="RNA_pol_Rpb2_3"/>
</dbReference>
<dbReference type="FunFam" id="2.40.50.150:FF:000004">
    <property type="entry name" value="DNA-directed RNA polymerase subunit beta"/>
    <property type="match status" value="1"/>
</dbReference>
<evidence type="ECO:0000313" key="21">
    <source>
        <dbReference type="EMBL" id="KAH7119153.1"/>
    </source>
</evidence>
<dbReference type="Gene3D" id="3.90.1800.10">
    <property type="entry name" value="RNA polymerase alpha subunit dimerisation domain"/>
    <property type="match status" value="1"/>
</dbReference>
<keyword evidence="5 13" id="KW-0548">Nucleotidyltransferase</keyword>
<dbReference type="FunFam" id="3.90.1070.20:FF:000003">
    <property type="entry name" value="DNA-directed RNA polymerase subunit beta"/>
    <property type="match status" value="1"/>
</dbReference>
<evidence type="ECO:0000256" key="12">
    <source>
        <dbReference type="RuleBase" id="RU000434"/>
    </source>
</evidence>
<dbReference type="InterPro" id="IPR007644">
    <property type="entry name" value="RNA_pol_bsu_protrusion"/>
</dbReference>
<dbReference type="PROSITE" id="PS01166">
    <property type="entry name" value="RNA_POL_BETA"/>
    <property type="match status" value="1"/>
</dbReference>
<comment type="catalytic activity">
    <reaction evidence="11">
        <text>RNA(n) + a ribonucleoside 5'-triphosphate = RNA(n+1) + diphosphate</text>
        <dbReference type="Rhea" id="RHEA:21248"/>
        <dbReference type="Rhea" id="RHEA-COMP:14527"/>
        <dbReference type="Rhea" id="RHEA-COMP:17342"/>
        <dbReference type="ChEBI" id="CHEBI:33019"/>
        <dbReference type="ChEBI" id="CHEBI:61557"/>
        <dbReference type="ChEBI" id="CHEBI:140395"/>
        <dbReference type="EC" id="2.7.7.6"/>
    </reaction>
    <physiologicalReaction direction="left-to-right" evidence="11">
        <dbReference type="Rhea" id="RHEA:21249"/>
    </physiologicalReaction>
</comment>
<dbReference type="SUPFAM" id="SSF64484">
    <property type="entry name" value="beta and beta-prime subunits of DNA dependent RNA-polymerase"/>
    <property type="match status" value="1"/>
</dbReference>
<evidence type="ECO:0000256" key="7">
    <source>
        <dbReference type="ARBA" id="ARBA00022771"/>
    </source>
</evidence>
<feature type="compositionally biased region" description="Low complexity" evidence="14">
    <location>
        <begin position="1"/>
        <end position="26"/>
    </location>
</feature>
<evidence type="ECO:0000256" key="14">
    <source>
        <dbReference type="SAM" id="MobiDB-lite"/>
    </source>
</evidence>
<evidence type="ECO:0000256" key="11">
    <source>
        <dbReference type="ARBA" id="ARBA00047768"/>
    </source>
</evidence>
<dbReference type="GO" id="GO:0032549">
    <property type="term" value="F:ribonucleoside binding"/>
    <property type="evidence" value="ECO:0007669"/>
    <property type="project" value="InterPro"/>
</dbReference>
<dbReference type="Pfam" id="PF04563">
    <property type="entry name" value="RNA_pol_Rpb2_1"/>
    <property type="match status" value="1"/>
</dbReference>
<keyword evidence="3 13" id="KW-0240">DNA-directed RNA polymerase</keyword>
<dbReference type="InterPro" id="IPR007642">
    <property type="entry name" value="RNA_pol_Rpb2_2"/>
</dbReference>
<evidence type="ECO:0000259" key="18">
    <source>
        <dbReference type="Pfam" id="PF04563"/>
    </source>
</evidence>
<dbReference type="FunFam" id="3.90.1110.10:FF:000007">
    <property type="entry name" value="DNA-directed RNA polymerase subunit beta"/>
    <property type="match status" value="1"/>
</dbReference>
<feature type="domain" description="RNA polymerase Rpb2" evidence="17">
    <location>
        <begin position="215"/>
        <end position="414"/>
    </location>
</feature>
<dbReference type="InterPro" id="IPR007121">
    <property type="entry name" value="RNA_pol_bsu_CS"/>
</dbReference>
<evidence type="ECO:0000256" key="10">
    <source>
        <dbReference type="ARBA" id="ARBA00023242"/>
    </source>
</evidence>
<keyword evidence="22" id="KW-1185">Reference proteome</keyword>
<feature type="domain" description="DNA-directed RNA polymerase subunit 2 hybrid-binding" evidence="15">
    <location>
        <begin position="712"/>
        <end position="1091"/>
    </location>
</feature>
<evidence type="ECO:0000259" key="20">
    <source>
        <dbReference type="Pfam" id="PF06883"/>
    </source>
</evidence>
<evidence type="ECO:0000259" key="16">
    <source>
        <dbReference type="Pfam" id="PF04560"/>
    </source>
</evidence>
<dbReference type="EC" id="2.7.7.6" evidence="13"/>
<dbReference type="Gene3D" id="3.90.1100.10">
    <property type="match status" value="1"/>
</dbReference>
<dbReference type="EMBL" id="JAGMWT010000012">
    <property type="protein sequence ID" value="KAH7119153.1"/>
    <property type="molecule type" value="Genomic_DNA"/>
</dbReference>
<keyword evidence="6" id="KW-0479">Metal-binding</keyword>
<keyword evidence="9 13" id="KW-0804">Transcription</keyword>
<sequence length="1218" mass="136414">MAPPGASSTTTTASTGTGTGWSTAFSTKRRQQIFRNPPKDTTAYPMLAESVHPHIHSFNSIFAEGGQLHHGIKDIGTKVFLDGNPNAEPEEVGDRNRLEVRIQQVFLDRSILPPSNKFAIKSNRNVLPAECRERHCTYRGKLTARIEWRVNNGDWQEEVRDLGYVPIMLRSNRCHLEKMSPAQLVEAKEESEELGGYFVVNGIEKLIRMLQVNRRNYPMAIKRGAFTNRGPGYTPYGIVMRCVRPDQTSQTNALHYLSDGNVNLRFSWRKAEYLVPVMMVLKALVETNDRDIFEGIIGPAGSEGLAERQFVTDRLELLLRTYKVYGLHTTAKTRAYLGAKFKVILQVSEDMTDEEAGTEFLRKIVLPHLGSHRVTESQNADKFRMLLFMIRKLYALVEGECAVDNPDAVSNQEVLLGGQLYGMILKEKLDEWLNSIRLVLMEYGRRNDWPSFTNQTFQSSFRTLLRRTNENIGQAMDYFMSTGNLVSPTGLDLQQTSGFTVVAEKINFYRFISHFRMVHRGAFFAQLKTTTVRKLLPESWGFLCPVHTPDGSPCGLLNHLAHTCKIATQDVDVSTIPSLVAQLGVSSKSSASLESSVVVQLDGRVLGYCSPKQAKVIGDTLRYWKVEGTHGVPVELEIGYIPNSNGGQYPGVYMFSRSARMYRPVKYLPLDKLDYVGPFEQPFMSIACTDPEIVSGDSTHVEYDPTNIFSIVANMTPFSDFNQSPRNMYQCQMGKQSMGTPGTAMRYRTDNKTYRLQTGQTPVVRPPLHNEYGLDNFPNGTNAVVAVISYTGYDMDDAMILNKSAHERGFGHGTIYKTKICDLEEGQRRNRSSKNVTRLFGFAPGGLVRAEWREKLDDDGWPIIGTELRNGDIVGAWHNVSFDPSTGEFVNRDGLTNFFKYKEDEVAFVEEVRIIGSEDGTQPCQKISIKLRIPRSPVIGDKFSSRHGQKGVMSQKWPAIDMPFSESGIQPDVIINPHAFPSRMTIGMFVESMAGKAGALHGIPQDSTPFRFDEQNTAVDYFGHQLMKAGYNYYGNEPMYSGITGQELAADIYIGVVYYQRLRHMVNDKYQVRTTGPINSLTGQPIKGRKKGGGIRVGEMERDALLAHGTAFLLQDRLMNCSDYTKAAICRACGSFLATAPTVSEFTRKKKGSLITRCRRCARLAAGSESKSDTWVDGQGIRFTGGDDIAIVAVPQVLRYLDVELTSMGVRLKFKVDP</sequence>
<dbReference type="Pfam" id="PF06883">
    <property type="entry name" value="RNA_pol_Rpa2_4"/>
    <property type="match status" value="1"/>
</dbReference>
<dbReference type="Gene3D" id="2.40.50.150">
    <property type="match status" value="1"/>
</dbReference>
<evidence type="ECO:0000256" key="5">
    <source>
        <dbReference type="ARBA" id="ARBA00022695"/>
    </source>
</evidence>
<feature type="region of interest" description="Disordered" evidence="14">
    <location>
        <begin position="1"/>
        <end position="41"/>
    </location>
</feature>
<dbReference type="GO" id="GO:0008270">
    <property type="term" value="F:zinc ion binding"/>
    <property type="evidence" value="ECO:0007669"/>
    <property type="project" value="UniProtKB-KW"/>
</dbReference>
<dbReference type="InterPro" id="IPR007120">
    <property type="entry name" value="DNA-dir_RNAP_su2_dom"/>
</dbReference>